<evidence type="ECO:0000259" key="1">
    <source>
        <dbReference type="Pfam" id="PF06985"/>
    </source>
</evidence>
<dbReference type="PANTHER" id="PTHR24148">
    <property type="entry name" value="ANKYRIN REPEAT DOMAIN-CONTAINING PROTEIN 39 HOMOLOG-RELATED"/>
    <property type="match status" value="1"/>
</dbReference>
<evidence type="ECO:0000313" key="2">
    <source>
        <dbReference type="EMBL" id="KAF7511148.1"/>
    </source>
</evidence>
<protein>
    <recommendedName>
        <fullName evidence="1">Heterokaryon incompatibility domain-containing protein</fullName>
    </recommendedName>
</protein>
<accession>A0A8H7AL57</accession>
<dbReference type="OrthoDB" id="2157530at2759"/>
<dbReference type="InterPro" id="IPR052895">
    <property type="entry name" value="HetReg/Transcr_Mod"/>
</dbReference>
<evidence type="ECO:0000313" key="3">
    <source>
        <dbReference type="Proteomes" id="UP000606974"/>
    </source>
</evidence>
<dbReference type="PANTHER" id="PTHR24148:SF64">
    <property type="entry name" value="HETEROKARYON INCOMPATIBILITY DOMAIN-CONTAINING PROTEIN"/>
    <property type="match status" value="1"/>
</dbReference>
<comment type="caution">
    <text evidence="2">The sequence shown here is derived from an EMBL/GenBank/DDBJ whole genome shotgun (WGS) entry which is preliminary data.</text>
</comment>
<name>A0A8H7AL57_9EURO</name>
<dbReference type="EMBL" id="JAACFV010000023">
    <property type="protein sequence ID" value="KAF7511148.1"/>
    <property type="molecule type" value="Genomic_DNA"/>
</dbReference>
<reference evidence="2" key="1">
    <citation type="submission" date="2020-02" db="EMBL/GenBank/DDBJ databases">
        <authorList>
            <person name="Palmer J.M."/>
        </authorList>
    </citation>
    <scope>NUCLEOTIDE SEQUENCE</scope>
    <source>
        <strain evidence="2">EPUS1.4</strain>
        <tissue evidence="2">Thallus</tissue>
    </source>
</reference>
<dbReference type="AlphaFoldDB" id="A0A8H7AL57"/>
<feature type="domain" description="Heterokaryon incompatibility" evidence="1">
    <location>
        <begin position="73"/>
        <end position="234"/>
    </location>
</feature>
<dbReference type="Pfam" id="PF26639">
    <property type="entry name" value="Het-6_barrel"/>
    <property type="match status" value="1"/>
</dbReference>
<proteinExistence type="predicted"/>
<dbReference type="Pfam" id="PF06985">
    <property type="entry name" value="HET"/>
    <property type="match status" value="1"/>
</dbReference>
<gene>
    <name evidence="2" type="ORF">GJ744_005379</name>
</gene>
<sequence length="665" mass="74466">MLRRLTGSVLRDDREIPSHKLDRPAYCYQPIPPKMGDSLTTQILTLHPGNRQDPLRGVLDILTIGAGGSSVDYEALSYHWGSPALSATIYIGDEEAELLITESLKKALVGLRSQTSTRKLWVDAVCIHQKDIDERTNQVRQMHRVYQSAYNVIIWLCRPLDHSRGWDPALAFRLIHRYHELAIRQPDLDVQKLSWSGRFSWLRAHGLLPPITHQGVVSDLFHCTWFERAWVVQEISCSRKATIVCDDGSGIDYDHFAIGLKFAVEKQILAADSPSGFATIDRGYRKPGNWSSALQMYAIKSQDPSTSKGLLECLQRFAGSQCSDPRDKLFSLYGISELPAQTELKNCLEAGGLVPDYRKDVTEVYTAAARACLTTGSLDILSQPCLRTNRHPGLPSWVADWSGFKGSESLGSLAATGKYNASKDSLASLRLPSPGRCEIEAFTIGTIEEAGMDLRLRSIVINLPYTSQPLHLTFFHARLKPSLKDWKKKHFGDAGYHTGEGFQDVGWACFSATRLAYESQWFRTRLRTRNYRTDDEVRDVIRRFIEVVSQVNGVATYLNLKHVAKILMMGIELIRAVRDGPYDEQMARERTIIVTDKGHVGIGPFNTSKGDKVVLAKGSKVPLVLRRRTTKPAEELYELVGDAYVHGIMQGEAFDETKCSPVALA</sequence>
<dbReference type="InterPro" id="IPR010730">
    <property type="entry name" value="HET"/>
</dbReference>
<organism evidence="2 3">
    <name type="scientific">Endocarpon pusillum</name>
    <dbReference type="NCBI Taxonomy" id="364733"/>
    <lineage>
        <taxon>Eukaryota</taxon>
        <taxon>Fungi</taxon>
        <taxon>Dikarya</taxon>
        <taxon>Ascomycota</taxon>
        <taxon>Pezizomycotina</taxon>
        <taxon>Eurotiomycetes</taxon>
        <taxon>Chaetothyriomycetidae</taxon>
        <taxon>Verrucariales</taxon>
        <taxon>Verrucariaceae</taxon>
        <taxon>Endocarpon</taxon>
    </lineage>
</organism>
<dbReference type="Proteomes" id="UP000606974">
    <property type="component" value="Unassembled WGS sequence"/>
</dbReference>
<keyword evidence="3" id="KW-1185">Reference proteome</keyword>